<dbReference type="SUPFAM" id="SSF48726">
    <property type="entry name" value="Immunoglobulin"/>
    <property type="match status" value="6"/>
</dbReference>
<feature type="domain" description="Ig-like" evidence="14">
    <location>
        <begin position="237"/>
        <end position="318"/>
    </location>
</feature>
<feature type="domain" description="Ig-like" evidence="14">
    <location>
        <begin position="418"/>
        <end position="508"/>
    </location>
</feature>
<keyword evidence="4" id="KW-0336">GPI-anchor</keyword>
<comment type="subunit">
    <text evidence="13">Interacts with PTPRG.</text>
</comment>
<dbReference type="FunFam" id="2.60.40.10:FF:000005">
    <property type="entry name" value="Neuronal cell adhesion molecule"/>
    <property type="match status" value="1"/>
</dbReference>
<dbReference type="InterPro" id="IPR036179">
    <property type="entry name" value="Ig-like_dom_sf"/>
</dbReference>
<dbReference type="PROSITE" id="PS50853">
    <property type="entry name" value="FN3"/>
    <property type="match status" value="3"/>
</dbReference>
<keyword evidence="10" id="KW-0325">Glycoprotein</keyword>
<evidence type="ECO:0000256" key="10">
    <source>
        <dbReference type="ARBA" id="ARBA00023180"/>
    </source>
</evidence>
<dbReference type="GO" id="GO:0098552">
    <property type="term" value="C:side of membrane"/>
    <property type="evidence" value="ECO:0007669"/>
    <property type="project" value="UniProtKB-KW"/>
</dbReference>
<dbReference type="SUPFAM" id="SSF49265">
    <property type="entry name" value="Fibronectin type III"/>
    <property type="match status" value="2"/>
</dbReference>
<organism evidence="16 17">
    <name type="scientific">Nothobranchius furzeri</name>
    <name type="common">Turquoise killifish</name>
    <dbReference type="NCBI Taxonomy" id="105023"/>
    <lineage>
        <taxon>Eukaryota</taxon>
        <taxon>Metazoa</taxon>
        <taxon>Chordata</taxon>
        <taxon>Craniata</taxon>
        <taxon>Vertebrata</taxon>
        <taxon>Euteleostomi</taxon>
        <taxon>Actinopterygii</taxon>
        <taxon>Neopterygii</taxon>
        <taxon>Teleostei</taxon>
        <taxon>Neoteleostei</taxon>
        <taxon>Acanthomorphata</taxon>
        <taxon>Ovalentaria</taxon>
        <taxon>Atherinomorphae</taxon>
        <taxon>Cyprinodontiformes</taxon>
        <taxon>Nothobranchiidae</taxon>
        <taxon>Nothobranchius</taxon>
    </lineage>
</organism>
<evidence type="ECO:0000259" key="15">
    <source>
        <dbReference type="PROSITE" id="PS50853"/>
    </source>
</evidence>
<dbReference type="GO" id="GO:0007420">
    <property type="term" value="P:brain development"/>
    <property type="evidence" value="ECO:0007669"/>
    <property type="project" value="TreeGrafter"/>
</dbReference>
<gene>
    <name evidence="16" type="primary">LOC107385826</name>
</gene>
<evidence type="ECO:0000256" key="8">
    <source>
        <dbReference type="ARBA" id="ARBA00023136"/>
    </source>
</evidence>
<dbReference type="InterPro" id="IPR036116">
    <property type="entry name" value="FN3_sf"/>
</dbReference>
<dbReference type="FunFam" id="2.60.40.10:FF:000035">
    <property type="entry name" value="Contactin 1"/>
    <property type="match status" value="1"/>
</dbReference>
<proteinExistence type="inferred from homology"/>
<feature type="domain" description="Fibronectin type-III" evidence="15">
    <location>
        <begin position="715"/>
        <end position="812"/>
    </location>
</feature>
<dbReference type="Proteomes" id="UP000694548">
    <property type="component" value="Chromosome sgr10"/>
</dbReference>
<dbReference type="InterPro" id="IPR013783">
    <property type="entry name" value="Ig-like_fold"/>
</dbReference>
<dbReference type="SMART" id="SM00060">
    <property type="entry name" value="FN3"/>
    <property type="match status" value="4"/>
</dbReference>
<evidence type="ECO:0000256" key="5">
    <source>
        <dbReference type="ARBA" id="ARBA00022729"/>
    </source>
</evidence>
<dbReference type="SMART" id="SM00409">
    <property type="entry name" value="IG"/>
    <property type="match status" value="6"/>
</dbReference>
<dbReference type="PANTHER" id="PTHR44170">
    <property type="entry name" value="PROTEIN SIDEKICK"/>
    <property type="match status" value="1"/>
</dbReference>
<evidence type="ECO:0000256" key="4">
    <source>
        <dbReference type="ARBA" id="ARBA00022622"/>
    </source>
</evidence>
<comment type="similarity">
    <text evidence="2">Belongs to the immunoglobulin superfamily. Contactin family.</text>
</comment>
<dbReference type="InterPro" id="IPR013151">
    <property type="entry name" value="Immunoglobulin_dom"/>
</dbReference>
<feature type="domain" description="Ig-like" evidence="14">
    <location>
        <begin position="323"/>
        <end position="412"/>
    </location>
</feature>
<keyword evidence="9" id="KW-1015">Disulfide bond</keyword>
<dbReference type="Pfam" id="PF00047">
    <property type="entry name" value="ig"/>
    <property type="match status" value="1"/>
</dbReference>
<evidence type="ECO:0000256" key="11">
    <source>
        <dbReference type="ARBA" id="ARBA00023288"/>
    </source>
</evidence>
<comment type="subcellular location">
    <subcellularLocation>
        <location evidence="1">Cell membrane</location>
        <topology evidence="1">Lipid-anchor</topology>
        <topology evidence="1">GPI-anchor</topology>
    </subcellularLocation>
</comment>
<dbReference type="Pfam" id="PF07679">
    <property type="entry name" value="I-set"/>
    <property type="match status" value="2"/>
</dbReference>
<dbReference type="FunFam" id="2.60.40.10:FF:000052">
    <property type="entry name" value="Contactin 1"/>
    <property type="match status" value="1"/>
</dbReference>
<feature type="domain" description="Fibronectin type-III" evidence="15">
    <location>
        <begin position="609"/>
        <end position="710"/>
    </location>
</feature>
<dbReference type="InterPro" id="IPR003599">
    <property type="entry name" value="Ig_sub"/>
</dbReference>
<dbReference type="FunFam" id="2.60.40.10:FF:000047">
    <property type="entry name" value="Contactin 1"/>
    <property type="match status" value="1"/>
</dbReference>
<dbReference type="FunFam" id="2.60.40.10:FF:000004">
    <property type="entry name" value="DCC isoform 1"/>
    <property type="match status" value="2"/>
</dbReference>
<keyword evidence="6" id="KW-0677">Repeat</keyword>
<evidence type="ECO:0000256" key="1">
    <source>
        <dbReference type="ARBA" id="ARBA00004609"/>
    </source>
</evidence>
<feature type="domain" description="Ig-like" evidence="14">
    <location>
        <begin position="512"/>
        <end position="599"/>
    </location>
</feature>
<keyword evidence="7" id="KW-0130">Cell adhesion</keyword>
<name>A0A8C6M9G0_NOTFU</name>
<dbReference type="FunFam" id="2.60.40.10:FF:000028">
    <property type="entry name" value="Neuronal cell adhesion molecule"/>
    <property type="match status" value="1"/>
</dbReference>
<evidence type="ECO:0000256" key="12">
    <source>
        <dbReference type="ARBA" id="ARBA00023319"/>
    </source>
</evidence>
<protein>
    <recommendedName>
        <fullName evidence="18">Contactin 4</fullName>
    </recommendedName>
</protein>
<dbReference type="FunFam" id="2.60.40.10:FF:000044">
    <property type="entry name" value="Contactin 1"/>
    <property type="match status" value="1"/>
</dbReference>
<keyword evidence="5" id="KW-0732">Signal</keyword>
<feature type="domain" description="Ig-like" evidence="14">
    <location>
        <begin position="37"/>
        <end position="128"/>
    </location>
</feature>
<accession>A0A8C6M9G0</accession>
<evidence type="ECO:0000256" key="6">
    <source>
        <dbReference type="ARBA" id="ARBA00022737"/>
    </source>
</evidence>
<dbReference type="GO" id="GO:0098632">
    <property type="term" value="F:cell-cell adhesion mediator activity"/>
    <property type="evidence" value="ECO:0007669"/>
    <property type="project" value="TreeGrafter"/>
</dbReference>
<reference evidence="16" key="1">
    <citation type="submission" date="2014-08" db="EMBL/GenBank/DDBJ databases">
        <authorList>
            <person name="Senf B."/>
            <person name="Petzold A."/>
            <person name="Downie B.R."/>
            <person name="Koch P."/>
            <person name="Platzer M."/>
        </authorList>
    </citation>
    <scope>NUCLEOTIDE SEQUENCE [LARGE SCALE GENOMIC DNA]</scope>
    <source>
        <strain evidence="16">GRZ</strain>
    </source>
</reference>
<dbReference type="GeneTree" id="ENSGT00940000167414"/>
<evidence type="ECO:0000256" key="3">
    <source>
        <dbReference type="ARBA" id="ARBA00022475"/>
    </source>
</evidence>
<dbReference type="Ensembl" id="ENSNFUT00015032299.1">
    <property type="protein sequence ID" value="ENSNFUP00015030909.1"/>
    <property type="gene ID" value="ENSNFUG00015011465.1"/>
</dbReference>
<keyword evidence="11" id="KW-0449">Lipoprotein</keyword>
<evidence type="ECO:0000313" key="17">
    <source>
        <dbReference type="Proteomes" id="UP000694548"/>
    </source>
</evidence>
<evidence type="ECO:0008006" key="18">
    <source>
        <dbReference type="Google" id="ProtNLM"/>
    </source>
</evidence>
<sequence length="1029" mass="113180">MQRQLERRGDIAHTTELFPWIIHIHIFRTTKNARHGPVFTQEPSDSIFPMSSGDKLVFINCGAKGNPPPHYRWNVDGRDIDTDSDLNYSLVEGNLLISNPHFINHGGVYQCIATNAFGTIVSRKARVRFAFLQNFSRKPRNTVLVREGQAVVLLCGPPPHYGEIKYSWVFNGQSSFLQQDARRFISQRTGNLYIAKVEASDAGNYTCAVRNMMTNATVFSSPTPVVVRRDVMGEYEPKIEVHFPDTLHVSKGSSVKLECFALGNPVPSISWRRADGNPLPGKIKINHSTGDLEIPYFRPEDAGVYECVAENSRGRNVARGQLPKWVQLHTFSTLKDAYMAIGANLQWECKAAGKPRPTYRWLKNSQPLTAMGRVHVEAGRLTISKITLSDSGMYQCVAENEYGSVYASAELKVVASPPDFTQRPVKTSTVVQRGGESVLECRPNASPKASISWWRGGNLLKDNHVSLEQTTMEDGTLHITNISKSDEGRYTCVARNHFGVSSSSGTLVVKEPTRITIPPLSSDATVGQSLVLPCEVSSDSSLNPVFKWFFSGKAIDFSRQEHFEMIGGGFTGDLMVRNIQLRHSGKYVCMVHTEVDTVSAAADLIVRGPPSAPEVPAVADVTDTTVQLSWGSGPDNHSPITVYMVQARTPFSIGWQNVRTVPDSVPGQMMHATVTDLNPWVEYEFRVVAVNSVGVGEPSTPSKQIRTKAAAPKVAPVNVSGGGGARGELVITWEPVSEEQQAGEEFGYVVALRPLGSSTWFQTVLASPDASTYIYRNDSTAPLSQFEVTVGVYNSMGEGPFSRVVTVLSAEEEPSEAPQRVWARAVSASEIEVYWDPIPPSSGICLFSVQVLFWEDGSEQSGVRVINSTALLSGLKGSTFYQIAVRAQNSAGFGPCSVSVNITTKKPPPSQPPAGIEWLLTNSKILLRWEHVKAMENESEVMGYKVVYRQKWHGRTAVLETNKTNVELQIPAGEDYLIEIKALSEGGDGATSGHIRIPKMSSKFQRLCSTHYSHSQVTSLKKVCFFVLR</sequence>
<dbReference type="FunFam" id="2.60.40.10:FF:000054">
    <property type="entry name" value="Contactin 1"/>
    <property type="match status" value="1"/>
</dbReference>
<evidence type="ECO:0000256" key="2">
    <source>
        <dbReference type="ARBA" id="ARBA00009812"/>
    </source>
</evidence>
<reference evidence="16" key="3">
    <citation type="submission" date="2025-09" db="UniProtKB">
        <authorList>
            <consortium name="Ensembl"/>
        </authorList>
    </citation>
    <scope>IDENTIFICATION</scope>
</reference>
<dbReference type="Gene3D" id="2.60.40.10">
    <property type="entry name" value="Immunoglobulins"/>
    <property type="match status" value="10"/>
</dbReference>
<dbReference type="FunFam" id="2.60.40.10:FF:000064">
    <property type="entry name" value="Contactin 1"/>
    <property type="match status" value="1"/>
</dbReference>
<dbReference type="InterPro" id="IPR003961">
    <property type="entry name" value="FN3_dom"/>
</dbReference>
<dbReference type="CDD" id="cd00063">
    <property type="entry name" value="FN3"/>
    <property type="match status" value="4"/>
</dbReference>
<feature type="domain" description="Ig-like" evidence="14">
    <location>
        <begin position="133"/>
        <end position="219"/>
    </location>
</feature>
<dbReference type="Pfam" id="PF00041">
    <property type="entry name" value="fn3"/>
    <property type="match status" value="2"/>
</dbReference>
<reference evidence="16" key="2">
    <citation type="submission" date="2025-08" db="UniProtKB">
        <authorList>
            <consortium name="Ensembl"/>
        </authorList>
    </citation>
    <scope>IDENTIFICATION</scope>
</reference>
<dbReference type="AlphaFoldDB" id="A0A8C6M9G0"/>
<keyword evidence="12" id="KW-0393">Immunoglobulin domain</keyword>
<dbReference type="GO" id="GO:0005886">
    <property type="term" value="C:plasma membrane"/>
    <property type="evidence" value="ECO:0007669"/>
    <property type="project" value="UniProtKB-SubCell"/>
</dbReference>
<dbReference type="PROSITE" id="PS50835">
    <property type="entry name" value="IG_LIKE"/>
    <property type="match status" value="6"/>
</dbReference>
<evidence type="ECO:0000256" key="9">
    <source>
        <dbReference type="ARBA" id="ARBA00023157"/>
    </source>
</evidence>
<dbReference type="SMART" id="SM00408">
    <property type="entry name" value="IGc2"/>
    <property type="match status" value="6"/>
</dbReference>
<evidence type="ECO:0000256" key="13">
    <source>
        <dbReference type="ARBA" id="ARBA00038703"/>
    </source>
</evidence>
<evidence type="ECO:0000259" key="14">
    <source>
        <dbReference type="PROSITE" id="PS50835"/>
    </source>
</evidence>
<evidence type="ECO:0000256" key="7">
    <source>
        <dbReference type="ARBA" id="ARBA00022889"/>
    </source>
</evidence>
<evidence type="ECO:0000313" key="16">
    <source>
        <dbReference type="Ensembl" id="ENSNFUP00015030909.1"/>
    </source>
</evidence>
<dbReference type="InterPro" id="IPR013098">
    <property type="entry name" value="Ig_I-set"/>
</dbReference>
<keyword evidence="3" id="KW-1003">Cell membrane</keyword>
<dbReference type="InterPro" id="IPR003598">
    <property type="entry name" value="Ig_sub2"/>
</dbReference>
<dbReference type="GO" id="GO:0030424">
    <property type="term" value="C:axon"/>
    <property type="evidence" value="ECO:0007669"/>
    <property type="project" value="TreeGrafter"/>
</dbReference>
<keyword evidence="8" id="KW-0472">Membrane</keyword>
<dbReference type="InterPro" id="IPR007110">
    <property type="entry name" value="Ig-like_dom"/>
</dbReference>
<keyword evidence="17" id="KW-1185">Reference proteome</keyword>
<dbReference type="GO" id="GO:0007411">
    <property type="term" value="P:axon guidance"/>
    <property type="evidence" value="ECO:0007669"/>
    <property type="project" value="TreeGrafter"/>
</dbReference>
<dbReference type="PANTHER" id="PTHR44170:SF18">
    <property type="entry name" value="CONTACTIN 3B-RELATED"/>
    <property type="match status" value="1"/>
</dbReference>
<feature type="domain" description="Fibronectin type-III" evidence="15">
    <location>
        <begin position="817"/>
        <end position="907"/>
    </location>
</feature>
<dbReference type="Pfam" id="PF13927">
    <property type="entry name" value="Ig_3"/>
    <property type="match status" value="3"/>
</dbReference>